<keyword evidence="4" id="KW-0812">Transmembrane</keyword>
<feature type="transmembrane region" description="Helical" evidence="4">
    <location>
        <begin position="20"/>
        <end position="43"/>
    </location>
</feature>
<keyword evidence="4" id="KW-0472">Membrane</keyword>
<protein>
    <submittedName>
        <fullName evidence="6">1-acyl-sn-glycerol-3-phosphate acyltransferase</fullName>
    </submittedName>
</protein>
<evidence type="ECO:0000313" key="7">
    <source>
        <dbReference type="Proteomes" id="UP001526430"/>
    </source>
</evidence>
<dbReference type="Pfam" id="PF01553">
    <property type="entry name" value="Acyltransferase"/>
    <property type="match status" value="1"/>
</dbReference>
<reference evidence="6 7" key="1">
    <citation type="submission" date="2022-10" db="EMBL/GenBank/DDBJ databases">
        <title>Roseococcus glaciei nov., sp. nov., isolated from glacier.</title>
        <authorList>
            <person name="Liu Q."/>
            <person name="Xin Y.-H."/>
        </authorList>
    </citation>
    <scope>NUCLEOTIDE SEQUENCE [LARGE SCALE GENOMIC DNA]</scope>
    <source>
        <strain evidence="6 7">MDT2-1-1</strain>
    </source>
</reference>
<organism evidence="6 7">
    <name type="scientific">Sabulicella glaciei</name>
    <dbReference type="NCBI Taxonomy" id="2984948"/>
    <lineage>
        <taxon>Bacteria</taxon>
        <taxon>Pseudomonadati</taxon>
        <taxon>Pseudomonadota</taxon>
        <taxon>Alphaproteobacteria</taxon>
        <taxon>Acetobacterales</taxon>
        <taxon>Acetobacteraceae</taxon>
        <taxon>Sabulicella</taxon>
    </lineage>
</organism>
<evidence type="ECO:0000256" key="4">
    <source>
        <dbReference type="SAM" id="Phobius"/>
    </source>
</evidence>
<comment type="caution">
    <text evidence="6">The sequence shown here is derived from an EMBL/GenBank/DDBJ whole genome shotgun (WGS) entry which is preliminary data.</text>
</comment>
<dbReference type="EMBL" id="JAPFQI010000011">
    <property type="protein sequence ID" value="MCW8086843.1"/>
    <property type="molecule type" value="Genomic_DNA"/>
</dbReference>
<dbReference type="PROSITE" id="PS51257">
    <property type="entry name" value="PROKAR_LIPOPROTEIN"/>
    <property type="match status" value="1"/>
</dbReference>
<keyword evidence="2" id="KW-0808">Transferase</keyword>
<gene>
    <name evidence="6" type="ORF">OF850_14495</name>
</gene>
<keyword evidence="7" id="KW-1185">Reference proteome</keyword>
<name>A0ABT3NY56_9PROT</name>
<dbReference type="Proteomes" id="UP001526430">
    <property type="component" value="Unassembled WGS sequence"/>
</dbReference>
<dbReference type="PANTHER" id="PTHR10434">
    <property type="entry name" value="1-ACYL-SN-GLYCEROL-3-PHOSPHATE ACYLTRANSFERASE"/>
    <property type="match status" value="1"/>
</dbReference>
<dbReference type="GO" id="GO:0016746">
    <property type="term" value="F:acyltransferase activity"/>
    <property type="evidence" value="ECO:0007669"/>
    <property type="project" value="UniProtKB-KW"/>
</dbReference>
<dbReference type="CDD" id="cd07989">
    <property type="entry name" value="LPLAT_AGPAT-like"/>
    <property type="match status" value="1"/>
</dbReference>
<dbReference type="SUPFAM" id="SSF69593">
    <property type="entry name" value="Glycerol-3-phosphate (1)-acyltransferase"/>
    <property type="match status" value="1"/>
</dbReference>
<dbReference type="PANTHER" id="PTHR10434:SF66">
    <property type="entry name" value="PHOSPHOLIPID_GLYCEROL ACYLTRANSFERASE DOMAIN-CONTAINING PROTEIN"/>
    <property type="match status" value="1"/>
</dbReference>
<evidence type="ECO:0000259" key="5">
    <source>
        <dbReference type="SMART" id="SM00563"/>
    </source>
</evidence>
<evidence type="ECO:0000256" key="1">
    <source>
        <dbReference type="ARBA" id="ARBA00005189"/>
    </source>
</evidence>
<feature type="domain" description="Phospholipid/glycerol acyltransferase" evidence="5">
    <location>
        <begin position="93"/>
        <end position="201"/>
    </location>
</feature>
<dbReference type="RefSeq" id="WP_301590969.1">
    <property type="nucleotide sequence ID" value="NZ_JAPFQI010000011.1"/>
</dbReference>
<keyword evidence="4" id="KW-1133">Transmembrane helix</keyword>
<dbReference type="InterPro" id="IPR002123">
    <property type="entry name" value="Plipid/glycerol_acylTrfase"/>
</dbReference>
<evidence type="ECO:0000313" key="6">
    <source>
        <dbReference type="EMBL" id="MCW8086843.1"/>
    </source>
</evidence>
<evidence type="ECO:0000256" key="3">
    <source>
        <dbReference type="ARBA" id="ARBA00023315"/>
    </source>
</evidence>
<proteinExistence type="predicted"/>
<comment type="pathway">
    <text evidence="1">Lipid metabolism.</text>
</comment>
<dbReference type="SMART" id="SM00563">
    <property type="entry name" value="PlsC"/>
    <property type="match status" value="1"/>
</dbReference>
<sequence length="251" mass="27781">MTRSTAPALQPWPLRLWYGFAFPLCLFVFGSSCLLWGLAALVLRPLLPEARGQRIGQFAIMAGFRWSLWVMRITGVLRVDFSAVDALRGERGLLLAANHPSMLDAVLLISRLPRVVCITKATLWDNAFLGPGIRMAGYIRNDAPLAMMRRAAAAVRGGATLLIFPEGSRTEHKPLDPFHRSFGVLARQVGAPVQTVLIEADSPYLQKGWPLLRRPVLPLVFRLRLGERFAPEGEVGALTRRIEAHVRASLA</sequence>
<keyword evidence="3 6" id="KW-0012">Acyltransferase</keyword>
<evidence type="ECO:0000256" key="2">
    <source>
        <dbReference type="ARBA" id="ARBA00022679"/>
    </source>
</evidence>
<accession>A0ABT3NY56</accession>